<sequence>MPQLHDKRAKGWLPLVLLLCCSTLGMAEHEFTGRRASGIYLEGREQRDDTVVLHGLYGNLDVLLTTEQAGGALSSAVTFQAQNVIALGEVIVNGQPLGRRDMCAPKPPACNPLFGKLQFDGQNFICACEDGFSGGDCSASG</sequence>
<keyword evidence="1" id="KW-0732">Signal</keyword>
<organism evidence="4 5">
    <name type="scientific">Pycnococcus provasolii</name>
    <dbReference type="NCBI Taxonomy" id="41880"/>
    <lineage>
        <taxon>Eukaryota</taxon>
        <taxon>Viridiplantae</taxon>
        <taxon>Chlorophyta</taxon>
        <taxon>Pseudoscourfieldiophyceae</taxon>
        <taxon>Pseudoscourfieldiales</taxon>
        <taxon>Pycnococcaceae</taxon>
        <taxon>Pycnococcus</taxon>
    </lineage>
</organism>
<feature type="chain" id="PRO_5032656938" description="EGF-like domain-containing protein" evidence="1">
    <location>
        <begin position="28"/>
        <end position="141"/>
    </location>
</feature>
<name>A0A830HQ76_9CHLO</name>
<reference evidence="4" key="1">
    <citation type="submission" date="2020-10" db="EMBL/GenBank/DDBJ databases">
        <title>Unveiling of a novel bifunctional photoreceptor, Dualchrome1, isolated from a cosmopolitan green alga.</title>
        <authorList>
            <person name="Suzuki S."/>
            <person name="Kawachi M."/>
        </authorList>
    </citation>
    <scope>NUCLEOTIDE SEQUENCE</scope>
    <source>
        <strain evidence="4">NIES 2893</strain>
    </source>
</reference>
<evidence type="ECO:0000313" key="4">
    <source>
        <dbReference type="EMBL" id="GHP09068.1"/>
    </source>
</evidence>
<comment type="caution">
    <text evidence="4">The sequence shown here is derived from an EMBL/GenBank/DDBJ whole genome shotgun (WGS) entry which is preliminary data.</text>
</comment>
<proteinExistence type="predicted"/>
<accession>A0A830HQ76</accession>
<evidence type="ECO:0000259" key="2">
    <source>
        <dbReference type="PROSITE" id="PS00022"/>
    </source>
</evidence>
<evidence type="ECO:0000256" key="1">
    <source>
        <dbReference type="SAM" id="SignalP"/>
    </source>
</evidence>
<dbReference type="InterPro" id="IPR000742">
    <property type="entry name" value="EGF"/>
</dbReference>
<dbReference type="EMBL" id="BNJQ01000023">
    <property type="protein sequence ID" value="GHP09068.1"/>
    <property type="molecule type" value="Genomic_DNA"/>
</dbReference>
<protein>
    <recommendedName>
        <fullName evidence="2 3">EGF-like domain-containing protein</fullName>
    </recommendedName>
</protein>
<dbReference type="Proteomes" id="UP000660262">
    <property type="component" value="Unassembled WGS sequence"/>
</dbReference>
<feature type="signal peptide" evidence="1">
    <location>
        <begin position="1"/>
        <end position="27"/>
    </location>
</feature>
<dbReference type="AlphaFoldDB" id="A0A830HQ76"/>
<gene>
    <name evidence="4" type="ORF">PPROV_000780500</name>
</gene>
<evidence type="ECO:0000313" key="5">
    <source>
        <dbReference type="Proteomes" id="UP000660262"/>
    </source>
</evidence>
<dbReference type="PROSITE" id="PS00022">
    <property type="entry name" value="EGF_1"/>
    <property type="match status" value="1"/>
</dbReference>
<keyword evidence="5" id="KW-1185">Reference proteome</keyword>
<dbReference type="PROSITE" id="PS01186">
    <property type="entry name" value="EGF_2"/>
    <property type="match status" value="1"/>
</dbReference>
<feature type="domain" description="EGF-like" evidence="2 3">
    <location>
        <begin position="126"/>
        <end position="137"/>
    </location>
</feature>
<evidence type="ECO:0000259" key="3">
    <source>
        <dbReference type="PROSITE" id="PS01186"/>
    </source>
</evidence>